<comment type="similarity">
    <text evidence="1">Belongs to the peptidase C56 family.</text>
</comment>
<evidence type="ECO:0000313" key="4">
    <source>
        <dbReference type="Proteomes" id="UP001501496"/>
    </source>
</evidence>
<evidence type="ECO:0000313" key="3">
    <source>
        <dbReference type="EMBL" id="GAA4232653.1"/>
    </source>
</evidence>
<keyword evidence="3" id="KW-0315">Glutamine amidotransferase</keyword>
<protein>
    <submittedName>
        <fullName evidence="3">Type 1 glutamine amidotransferase domain-containing protein</fullName>
    </submittedName>
</protein>
<dbReference type="SUPFAM" id="SSF52317">
    <property type="entry name" value="Class I glutamine amidotransferase-like"/>
    <property type="match status" value="1"/>
</dbReference>
<dbReference type="Gene3D" id="3.40.50.880">
    <property type="match status" value="1"/>
</dbReference>
<accession>A0ABP8C3P9</accession>
<keyword evidence="4" id="KW-1185">Reference proteome</keyword>
<dbReference type="PANTHER" id="PTHR42733">
    <property type="entry name" value="DJ-1 PROTEIN"/>
    <property type="match status" value="1"/>
</dbReference>
<evidence type="ECO:0000256" key="1">
    <source>
        <dbReference type="ARBA" id="ARBA00008542"/>
    </source>
</evidence>
<organism evidence="3 4">
    <name type="scientific">Postechiella marina</name>
    <dbReference type="NCBI Taxonomy" id="943941"/>
    <lineage>
        <taxon>Bacteria</taxon>
        <taxon>Pseudomonadati</taxon>
        <taxon>Bacteroidota</taxon>
        <taxon>Flavobacteriia</taxon>
        <taxon>Flavobacteriales</taxon>
        <taxon>Flavobacteriaceae</taxon>
        <taxon>Postechiella</taxon>
    </lineage>
</organism>
<sequence>MNQVKLLKTKNNMKLKDKKVAILATDGFEKSELFEPLNALKNEGAQVDIISVKEGEIKSWDGDNWGETISVDKLVDDANVYDYNSLLLPGGVANPDLLRTHDKAIDFIRAFFKASKPVAAICHAPWLLISAKVIENRKVTSYHSIKDDVVNAGANWVNEEVVVDEGLVTSRNPKDLPAFIAKVIEEIREGKHEGQVVNA</sequence>
<dbReference type="InterPro" id="IPR029062">
    <property type="entry name" value="Class_I_gatase-like"/>
</dbReference>
<reference evidence="4" key="1">
    <citation type="journal article" date="2019" name="Int. J. Syst. Evol. Microbiol.">
        <title>The Global Catalogue of Microorganisms (GCM) 10K type strain sequencing project: providing services to taxonomists for standard genome sequencing and annotation.</title>
        <authorList>
            <consortium name="The Broad Institute Genomics Platform"/>
            <consortium name="The Broad Institute Genome Sequencing Center for Infectious Disease"/>
            <person name="Wu L."/>
            <person name="Ma J."/>
        </authorList>
    </citation>
    <scope>NUCLEOTIDE SEQUENCE [LARGE SCALE GENOMIC DNA]</scope>
    <source>
        <strain evidence="4">JCM 17630</strain>
    </source>
</reference>
<dbReference type="EMBL" id="BAABCA010000002">
    <property type="protein sequence ID" value="GAA4232653.1"/>
    <property type="molecule type" value="Genomic_DNA"/>
</dbReference>
<evidence type="ECO:0000259" key="2">
    <source>
        <dbReference type="Pfam" id="PF01965"/>
    </source>
</evidence>
<comment type="caution">
    <text evidence="3">The sequence shown here is derived from an EMBL/GenBank/DDBJ whole genome shotgun (WGS) entry which is preliminary data.</text>
</comment>
<dbReference type="CDD" id="cd03134">
    <property type="entry name" value="GATase1_PfpI_like"/>
    <property type="match status" value="1"/>
</dbReference>
<proteinExistence type="inferred from homology"/>
<name>A0ABP8C3P9_9FLAO</name>
<dbReference type="NCBIfam" id="TIGR01382">
    <property type="entry name" value="PfpI"/>
    <property type="match status" value="1"/>
</dbReference>
<dbReference type="Proteomes" id="UP001501496">
    <property type="component" value="Unassembled WGS sequence"/>
</dbReference>
<dbReference type="InterPro" id="IPR006286">
    <property type="entry name" value="C56_PfpI-like"/>
</dbReference>
<dbReference type="Pfam" id="PF01965">
    <property type="entry name" value="DJ-1_PfpI"/>
    <property type="match status" value="1"/>
</dbReference>
<dbReference type="PROSITE" id="PS51276">
    <property type="entry name" value="PEPTIDASE_C56_PFPI"/>
    <property type="match status" value="1"/>
</dbReference>
<feature type="domain" description="DJ-1/PfpI" evidence="2">
    <location>
        <begin position="18"/>
        <end position="186"/>
    </location>
</feature>
<gene>
    <name evidence="3" type="ORF">GCM10022291_07910</name>
</gene>
<dbReference type="InterPro" id="IPR002818">
    <property type="entry name" value="DJ-1/PfpI"/>
</dbReference>
<dbReference type="PANTHER" id="PTHR42733:SF12">
    <property type="entry name" value="PROTEINASE"/>
    <property type="match status" value="1"/>
</dbReference>